<reference evidence="2" key="1">
    <citation type="submission" date="2020-05" db="EMBL/GenBank/DDBJ databases">
        <title>Mycena genomes resolve the evolution of fungal bioluminescence.</title>
        <authorList>
            <person name="Tsai I.J."/>
        </authorList>
    </citation>
    <scope>NUCLEOTIDE SEQUENCE</scope>
    <source>
        <strain evidence="2">110903Hualien_Pintung</strain>
    </source>
</reference>
<evidence type="ECO:0000313" key="3">
    <source>
        <dbReference type="Proteomes" id="UP000613580"/>
    </source>
</evidence>
<dbReference type="EMBL" id="JACAZE010000013">
    <property type="protein sequence ID" value="KAF7300695.1"/>
    <property type="molecule type" value="Genomic_DNA"/>
</dbReference>
<keyword evidence="3" id="KW-1185">Reference proteome</keyword>
<feature type="region of interest" description="Disordered" evidence="1">
    <location>
        <begin position="1"/>
        <end position="33"/>
    </location>
</feature>
<comment type="caution">
    <text evidence="2">The sequence shown here is derived from an EMBL/GenBank/DDBJ whole genome shotgun (WGS) entry which is preliminary data.</text>
</comment>
<sequence>MPSHSVSPLAPIHPSSMPSPAITPTHEEREKEKSAPWLVRKLFGSLPGRVVMSSYETLRAAGTSVVCLSPWGDSSPVVLPCIQFRDLAVHAIVAATGGAALVAAPVMDSLAAEAITDLSQEIFVDTVLDKGFERTAETIDHTALRQPLGSLLSMDGTRLETTAVKVLLITLKYNTTMSDAALGYFRSSIHGDHSLFSSVKDYLAVEKGWFSPYLFASARRPAIPRNMSPDIVFCHSPFLQGDYQVGETLLKQSAFIISFATPTPPLPAPEKHQHGAPRFLHHRSPQPSSAEPELLHAALPLPPQPRRMVIMLVGIKPHRGIWSTSARPSESIMKYILLNGSPAIVVPVKIGAPLVAWYTLTLEKLWKLSASEIDYADPKSKFGGIVEVLFEYLDTCVDWERFEGPWDLEPKRALDAALALLVTAAIRSKESTEVQQELDKERAGIAMWRIP</sequence>
<evidence type="ECO:0000256" key="1">
    <source>
        <dbReference type="SAM" id="MobiDB-lite"/>
    </source>
</evidence>
<name>A0A8H6SJ83_MYCCL</name>
<feature type="region of interest" description="Disordered" evidence="1">
    <location>
        <begin position="267"/>
        <end position="292"/>
    </location>
</feature>
<protein>
    <submittedName>
        <fullName evidence="2">Uncharacterized protein</fullName>
    </submittedName>
</protein>
<accession>A0A8H6SJ83</accession>
<evidence type="ECO:0000313" key="2">
    <source>
        <dbReference type="EMBL" id="KAF7300695.1"/>
    </source>
</evidence>
<dbReference type="AlphaFoldDB" id="A0A8H6SJ83"/>
<gene>
    <name evidence="2" type="ORF">HMN09_00955200</name>
</gene>
<proteinExistence type="predicted"/>
<organism evidence="2 3">
    <name type="scientific">Mycena chlorophos</name>
    <name type="common">Agaric fungus</name>
    <name type="synonym">Agaricus chlorophos</name>
    <dbReference type="NCBI Taxonomy" id="658473"/>
    <lineage>
        <taxon>Eukaryota</taxon>
        <taxon>Fungi</taxon>
        <taxon>Dikarya</taxon>
        <taxon>Basidiomycota</taxon>
        <taxon>Agaricomycotina</taxon>
        <taxon>Agaricomycetes</taxon>
        <taxon>Agaricomycetidae</taxon>
        <taxon>Agaricales</taxon>
        <taxon>Marasmiineae</taxon>
        <taxon>Mycenaceae</taxon>
        <taxon>Mycena</taxon>
    </lineage>
</organism>
<dbReference type="Proteomes" id="UP000613580">
    <property type="component" value="Unassembled WGS sequence"/>
</dbReference>
<dbReference type="OrthoDB" id="3351042at2759"/>